<dbReference type="SUPFAM" id="SSF52518">
    <property type="entry name" value="Thiamin diphosphate-binding fold (THDP-binding)"/>
    <property type="match status" value="1"/>
</dbReference>
<dbReference type="Gene3D" id="3.40.50.920">
    <property type="match status" value="1"/>
</dbReference>
<dbReference type="Gene3D" id="3.40.50.970">
    <property type="match status" value="1"/>
</dbReference>
<evidence type="ECO:0000313" key="2">
    <source>
        <dbReference type="EMBL" id="SVC57169.1"/>
    </source>
</evidence>
<dbReference type="SUPFAM" id="SSF52922">
    <property type="entry name" value="TK C-terminal domain-like"/>
    <property type="match status" value="1"/>
</dbReference>
<name>A0A382N7L2_9ZZZZ</name>
<dbReference type="InterPro" id="IPR051157">
    <property type="entry name" value="PDH/Transketolase"/>
</dbReference>
<dbReference type="Pfam" id="PF02779">
    <property type="entry name" value="Transket_pyr"/>
    <property type="match status" value="1"/>
</dbReference>
<reference evidence="2" key="1">
    <citation type="submission" date="2018-05" db="EMBL/GenBank/DDBJ databases">
        <authorList>
            <person name="Lanie J.A."/>
            <person name="Ng W.-L."/>
            <person name="Kazmierczak K.M."/>
            <person name="Andrzejewski T.M."/>
            <person name="Davidsen T.M."/>
            <person name="Wayne K.J."/>
            <person name="Tettelin H."/>
            <person name="Glass J.I."/>
            <person name="Rusch D."/>
            <person name="Podicherti R."/>
            <person name="Tsui H.-C.T."/>
            <person name="Winkler M.E."/>
        </authorList>
    </citation>
    <scope>NUCLEOTIDE SEQUENCE</scope>
</reference>
<accession>A0A382N7L2</accession>
<dbReference type="CDD" id="cd07033">
    <property type="entry name" value="TPP_PYR_DXS_TK_like"/>
    <property type="match status" value="1"/>
</dbReference>
<dbReference type="InterPro" id="IPR005475">
    <property type="entry name" value="Transketolase-like_Pyr-bd"/>
</dbReference>
<feature type="domain" description="Transketolase-like pyrimidine-binding" evidence="1">
    <location>
        <begin position="1"/>
        <end position="129"/>
    </location>
</feature>
<dbReference type="InterPro" id="IPR009014">
    <property type="entry name" value="Transketo_C/PFOR_II"/>
</dbReference>
<organism evidence="2">
    <name type="scientific">marine metagenome</name>
    <dbReference type="NCBI Taxonomy" id="408172"/>
    <lineage>
        <taxon>unclassified sequences</taxon>
        <taxon>metagenomes</taxon>
        <taxon>ecological metagenomes</taxon>
    </lineage>
</organism>
<proteinExistence type="predicted"/>
<feature type="non-terminal residue" evidence="2">
    <location>
        <position position="1"/>
    </location>
</feature>
<dbReference type="PANTHER" id="PTHR43825:SF5">
    <property type="entry name" value="HYPOTHETICAL TRANSKETOLASE FAMILY PROTEIN"/>
    <property type="match status" value="1"/>
</dbReference>
<dbReference type="EMBL" id="UINC01098557">
    <property type="protein sequence ID" value="SVC57169.1"/>
    <property type="molecule type" value="Genomic_DNA"/>
</dbReference>
<gene>
    <name evidence="2" type="ORF">METZ01_LOCUS310023</name>
</gene>
<dbReference type="Pfam" id="PF02780">
    <property type="entry name" value="Transketolase_C"/>
    <property type="match status" value="1"/>
</dbReference>
<dbReference type="PANTHER" id="PTHR43825">
    <property type="entry name" value="PYRUVATE DEHYDROGENASE E1 COMPONENT"/>
    <property type="match status" value="1"/>
</dbReference>
<evidence type="ECO:0000259" key="1">
    <source>
        <dbReference type="SMART" id="SM00861"/>
    </source>
</evidence>
<sequence length="274" mass="29903">KKNIPDRFFMEGIAEQHIIGMAAGLAFDGFIPYVNTIAVFLTRRCFEQVTLDLCLHDLPVRLIGNGGGLVYAPLGPTHQAIEDIGILRTLPNMAIVAPCDAEEMKRLMNASIDWPHPLYIRLAKGGDPIVSKPELDFKIGKGIHLKEGDDVLFITTGITTQRALAAAQYLADEKVDCGVFHMHTIKPFDNKGLIQAAKSAELIVTIEEHVLNGGLGSAVLEAFSDHGVYKKVIRLGIPDVFAEKYGSQDIIMAGFGLDPGNIVKTVKNCLTQKR</sequence>
<dbReference type="InterPro" id="IPR033248">
    <property type="entry name" value="Transketolase_C"/>
</dbReference>
<protein>
    <recommendedName>
        <fullName evidence="1">Transketolase-like pyrimidine-binding domain-containing protein</fullName>
    </recommendedName>
</protein>
<dbReference type="AlphaFoldDB" id="A0A382N7L2"/>
<dbReference type="SMART" id="SM00861">
    <property type="entry name" value="Transket_pyr"/>
    <property type="match status" value="1"/>
</dbReference>
<dbReference type="InterPro" id="IPR029061">
    <property type="entry name" value="THDP-binding"/>
</dbReference>